<dbReference type="InterPro" id="IPR011990">
    <property type="entry name" value="TPR-like_helical_dom_sf"/>
</dbReference>
<reference evidence="3" key="1">
    <citation type="submission" date="2009-12" db="EMBL/GenBank/DDBJ databases">
        <title>Complete sequence of Treponema primitia strain ZAS-2.</title>
        <authorList>
            <person name="Tetu S.G."/>
            <person name="Matson E."/>
            <person name="Ren Q."/>
            <person name="Seshadri R."/>
            <person name="Elbourne L."/>
            <person name="Hassan K.A."/>
            <person name="Durkin A."/>
            <person name="Radune D."/>
            <person name="Mohamoud Y."/>
            <person name="Shay R."/>
            <person name="Jin S."/>
            <person name="Zhang X."/>
            <person name="Lucey K."/>
            <person name="Ballor N.R."/>
            <person name="Ottesen E."/>
            <person name="Rosenthal R."/>
            <person name="Allen A."/>
            <person name="Leadbetter J.R."/>
            <person name="Paulsen I.T."/>
        </authorList>
    </citation>
    <scope>NUCLEOTIDE SEQUENCE [LARGE SCALE GENOMIC DNA]</scope>
    <source>
        <strain evidence="3">ATCC BAA-887 / DSM 12427 / ZAS-2</strain>
    </source>
</reference>
<sequence>MATTEERKEKLSFGDALADFIQNNRKALICILAAAIVIVLGSIAGFSIRDSLRGKAISQVEDLSQRYDVLVIDINNPSKEADVEALLDELTSFAGKHSGYPGARAYYLIASIYTEKKDWVQAEEAWSKSAKVGKKIYLAPVALYNAAVAAEEQGNLSRAISLYLESAAFDADFPDAPRAQFAVGRLYETQGDIPAALEAYRVIPEKWEAASTWINLAQSRIIFLEGNNS</sequence>
<dbReference type="Gene3D" id="1.25.40.10">
    <property type="entry name" value="Tetratricopeptide repeat domain"/>
    <property type="match status" value="1"/>
</dbReference>
<evidence type="ECO:0000256" key="1">
    <source>
        <dbReference type="SAM" id="Phobius"/>
    </source>
</evidence>
<organism evidence="2 3">
    <name type="scientific">Treponema primitia (strain ATCC BAA-887 / DSM 12427 / ZAS-2)</name>
    <dbReference type="NCBI Taxonomy" id="545694"/>
    <lineage>
        <taxon>Bacteria</taxon>
        <taxon>Pseudomonadati</taxon>
        <taxon>Spirochaetota</taxon>
        <taxon>Spirochaetia</taxon>
        <taxon>Spirochaetales</taxon>
        <taxon>Treponemataceae</taxon>
        <taxon>Treponema</taxon>
    </lineage>
</organism>
<keyword evidence="3" id="KW-1185">Reference proteome</keyword>
<keyword evidence="1" id="KW-1133">Transmembrane helix</keyword>
<dbReference type="AlphaFoldDB" id="F5YHW9"/>
<dbReference type="eggNOG" id="COG1729">
    <property type="taxonomic scope" value="Bacteria"/>
</dbReference>
<name>F5YHW9_TREPZ</name>
<accession>F5YHW9</accession>
<evidence type="ECO:0000313" key="2">
    <source>
        <dbReference type="EMBL" id="AEF86640.1"/>
    </source>
</evidence>
<dbReference type="SUPFAM" id="SSF48452">
    <property type="entry name" value="TPR-like"/>
    <property type="match status" value="1"/>
</dbReference>
<proteinExistence type="predicted"/>
<keyword evidence="1" id="KW-0812">Transmembrane</keyword>
<dbReference type="RefSeq" id="WP_015707866.1">
    <property type="nucleotide sequence ID" value="NC_015578.1"/>
</dbReference>
<dbReference type="EMBL" id="CP001843">
    <property type="protein sequence ID" value="AEF86640.1"/>
    <property type="molecule type" value="Genomic_DNA"/>
</dbReference>
<protein>
    <submittedName>
        <fullName evidence="2">Putative TPR domain protein</fullName>
    </submittedName>
</protein>
<dbReference type="InterPro" id="IPR019734">
    <property type="entry name" value="TPR_rpt"/>
</dbReference>
<keyword evidence="1" id="KW-0472">Membrane</keyword>
<gene>
    <name evidence="2" type="ordered locus">TREPR_2337</name>
</gene>
<dbReference type="SMART" id="SM00028">
    <property type="entry name" value="TPR"/>
    <property type="match status" value="2"/>
</dbReference>
<dbReference type="STRING" id="545694.TREPR_2337"/>
<dbReference type="Pfam" id="PF13432">
    <property type="entry name" value="TPR_16"/>
    <property type="match status" value="1"/>
</dbReference>
<dbReference type="Proteomes" id="UP000009223">
    <property type="component" value="Chromosome"/>
</dbReference>
<dbReference type="OrthoDB" id="360721at2"/>
<evidence type="ECO:0000313" key="3">
    <source>
        <dbReference type="Proteomes" id="UP000009223"/>
    </source>
</evidence>
<dbReference type="KEGG" id="tpi:TREPR_2337"/>
<reference evidence="2 3" key="2">
    <citation type="journal article" date="2011" name="ISME J.">
        <title>RNA-seq reveals cooperative metabolic interactions between two termite-gut spirochete species in co-culture.</title>
        <authorList>
            <person name="Rosenthal A.Z."/>
            <person name="Matson E.G."/>
            <person name="Eldar A."/>
            <person name="Leadbetter J.R."/>
        </authorList>
    </citation>
    <scope>NUCLEOTIDE SEQUENCE [LARGE SCALE GENOMIC DNA]</scope>
    <source>
        <strain evidence="3">ATCC BAA-887 / DSM 12427 / ZAS-2</strain>
    </source>
</reference>
<dbReference type="HOGENOM" id="CLU_105450_0_0_12"/>
<feature type="transmembrane region" description="Helical" evidence="1">
    <location>
        <begin position="27"/>
        <end position="48"/>
    </location>
</feature>